<organism evidence="2 3">
    <name type="scientific">Brachybacterium sacelli</name>
    <dbReference type="NCBI Taxonomy" id="173364"/>
    <lineage>
        <taxon>Bacteria</taxon>
        <taxon>Bacillati</taxon>
        <taxon>Actinomycetota</taxon>
        <taxon>Actinomycetes</taxon>
        <taxon>Micrococcales</taxon>
        <taxon>Dermabacteraceae</taxon>
        <taxon>Brachybacterium</taxon>
    </lineage>
</organism>
<keyword evidence="3" id="KW-1185">Reference proteome</keyword>
<evidence type="ECO:0000313" key="3">
    <source>
        <dbReference type="Proteomes" id="UP001519290"/>
    </source>
</evidence>
<feature type="domain" description="N-acetyltransferase" evidence="1">
    <location>
        <begin position="149"/>
        <end position="290"/>
    </location>
</feature>
<reference evidence="2 3" key="1">
    <citation type="submission" date="2021-03" db="EMBL/GenBank/DDBJ databases">
        <title>Sequencing the genomes of 1000 actinobacteria strains.</title>
        <authorList>
            <person name="Klenk H.-P."/>
        </authorList>
    </citation>
    <scope>NUCLEOTIDE SEQUENCE [LARGE SCALE GENOMIC DNA]</scope>
    <source>
        <strain evidence="2 3">DSM 14566</strain>
    </source>
</reference>
<sequence>MATSLTTPGPGELERVLAVLSSWQTDDAPLHLHPGDVGWHHARGAERTAADLRVWSRDGRPLAVGMLDGRDLLRTAVDPDRVEDPELAATMAGDLADPGRGVLPAGEAFVEASSARRLRRELTTRGWTVGDPWVPLRRDLTAPVEDPGLDIECVGPGTVREYTAVHRSAFAGDSLTDERFTTLTAGPAYAEAVSLIGRDANGTAVAVITVWSAGPGRPGLIEPLGVHQDHRGHGYGRALCVAGASSLRAMGASSAAVCTPRSLTGAVATYLSAGFRRFPDVPDLQRSATA</sequence>
<dbReference type="PROSITE" id="PS51186">
    <property type="entry name" value="GNAT"/>
    <property type="match status" value="1"/>
</dbReference>
<dbReference type="InterPro" id="IPR016181">
    <property type="entry name" value="Acyl_CoA_acyltransferase"/>
</dbReference>
<dbReference type="RefSeq" id="WP_209904165.1">
    <property type="nucleotide sequence ID" value="NZ_BAAAJW010000012.1"/>
</dbReference>
<evidence type="ECO:0000259" key="1">
    <source>
        <dbReference type="PROSITE" id="PS51186"/>
    </source>
</evidence>
<gene>
    <name evidence="2" type="ORF">JOF43_003409</name>
</gene>
<dbReference type="EMBL" id="JAGIOD010000002">
    <property type="protein sequence ID" value="MBP2383420.1"/>
    <property type="molecule type" value="Genomic_DNA"/>
</dbReference>
<accession>A0ABS4X4M8</accession>
<dbReference type="CDD" id="cd04301">
    <property type="entry name" value="NAT_SF"/>
    <property type="match status" value="1"/>
</dbReference>
<dbReference type="Gene3D" id="3.40.630.30">
    <property type="match status" value="1"/>
</dbReference>
<dbReference type="Pfam" id="PF00583">
    <property type="entry name" value="Acetyltransf_1"/>
    <property type="match status" value="1"/>
</dbReference>
<dbReference type="Proteomes" id="UP001519290">
    <property type="component" value="Unassembled WGS sequence"/>
</dbReference>
<evidence type="ECO:0000313" key="2">
    <source>
        <dbReference type="EMBL" id="MBP2383420.1"/>
    </source>
</evidence>
<dbReference type="SUPFAM" id="SSF55729">
    <property type="entry name" value="Acyl-CoA N-acyltransferases (Nat)"/>
    <property type="match status" value="1"/>
</dbReference>
<name>A0ABS4X4M8_9MICO</name>
<comment type="caution">
    <text evidence="2">The sequence shown here is derived from an EMBL/GenBank/DDBJ whole genome shotgun (WGS) entry which is preliminary data.</text>
</comment>
<dbReference type="InterPro" id="IPR000182">
    <property type="entry name" value="GNAT_dom"/>
</dbReference>
<proteinExistence type="predicted"/>
<protein>
    <submittedName>
        <fullName evidence="2">N-acetyltransferase YhbS</fullName>
    </submittedName>
</protein>